<proteinExistence type="predicted"/>
<dbReference type="Gene3D" id="3.80.10.10">
    <property type="entry name" value="Ribonuclease Inhibitor"/>
    <property type="match status" value="1"/>
</dbReference>
<gene>
    <name evidence="1" type="ORF">BJX66DRAFT_333656</name>
</gene>
<reference evidence="1 2" key="1">
    <citation type="submission" date="2024-07" db="EMBL/GenBank/DDBJ databases">
        <title>Section-level genome sequencing and comparative genomics of Aspergillus sections Usti and Cavernicolus.</title>
        <authorList>
            <consortium name="Lawrence Berkeley National Laboratory"/>
            <person name="Nybo J.L."/>
            <person name="Vesth T.C."/>
            <person name="Theobald S."/>
            <person name="Frisvad J.C."/>
            <person name="Larsen T.O."/>
            <person name="Kjaerboelling I."/>
            <person name="Rothschild-Mancinelli K."/>
            <person name="Lyhne E.K."/>
            <person name="Kogle M.E."/>
            <person name="Barry K."/>
            <person name="Clum A."/>
            <person name="Na H."/>
            <person name="Ledsgaard L."/>
            <person name="Lin J."/>
            <person name="Lipzen A."/>
            <person name="Kuo A."/>
            <person name="Riley R."/>
            <person name="Mondo S."/>
            <person name="Labutti K."/>
            <person name="Haridas S."/>
            <person name="Pangalinan J."/>
            <person name="Salamov A.A."/>
            <person name="Simmons B.A."/>
            <person name="Magnuson J.K."/>
            <person name="Chen J."/>
            <person name="Drula E."/>
            <person name="Henrissat B."/>
            <person name="Wiebenga A."/>
            <person name="Lubbers R.J."/>
            <person name="Gomes A.C."/>
            <person name="Makela M.R."/>
            <person name="Stajich J."/>
            <person name="Grigoriev I.V."/>
            <person name="Mortensen U.H."/>
            <person name="De Vries R.P."/>
            <person name="Baker S.E."/>
            <person name="Andersen M.R."/>
        </authorList>
    </citation>
    <scope>NUCLEOTIDE SEQUENCE [LARGE SCALE GENOMIC DNA]</scope>
    <source>
        <strain evidence="1 2">CBS 209.92</strain>
    </source>
</reference>
<dbReference type="SUPFAM" id="SSF52047">
    <property type="entry name" value="RNI-like"/>
    <property type="match status" value="1"/>
</dbReference>
<evidence type="ECO:0000313" key="2">
    <source>
        <dbReference type="Proteomes" id="UP001610563"/>
    </source>
</evidence>
<name>A0ABR4GIU0_9EURO</name>
<comment type="caution">
    <text evidence="1">The sequence shown here is derived from an EMBL/GenBank/DDBJ whole genome shotgun (WGS) entry which is preliminary data.</text>
</comment>
<dbReference type="InterPro" id="IPR032675">
    <property type="entry name" value="LRR_dom_sf"/>
</dbReference>
<organism evidence="1 2">
    <name type="scientific">Aspergillus keveii</name>
    <dbReference type="NCBI Taxonomy" id="714993"/>
    <lineage>
        <taxon>Eukaryota</taxon>
        <taxon>Fungi</taxon>
        <taxon>Dikarya</taxon>
        <taxon>Ascomycota</taxon>
        <taxon>Pezizomycotina</taxon>
        <taxon>Eurotiomycetes</taxon>
        <taxon>Eurotiomycetidae</taxon>
        <taxon>Eurotiales</taxon>
        <taxon>Aspergillaceae</taxon>
        <taxon>Aspergillus</taxon>
        <taxon>Aspergillus subgen. Nidulantes</taxon>
    </lineage>
</organism>
<evidence type="ECO:0008006" key="3">
    <source>
        <dbReference type="Google" id="ProtNLM"/>
    </source>
</evidence>
<dbReference type="EMBL" id="JBFTWV010000010">
    <property type="protein sequence ID" value="KAL2798982.1"/>
    <property type="molecule type" value="Genomic_DNA"/>
</dbReference>
<dbReference type="Proteomes" id="UP001610563">
    <property type="component" value="Unassembled WGS sequence"/>
</dbReference>
<accession>A0ABR4GIU0</accession>
<evidence type="ECO:0000313" key="1">
    <source>
        <dbReference type="EMBL" id="KAL2798982.1"/>
    </source>
</evidence>
<protein>
    <recommendedName>
        <fullName evidence="3">F-box domain protein</fullName>
    </recommendedName>
</protein>
<sequence length="548" mass="61127">MEYVHWEHPAAVGDTFLEPQLRSSTCVAGLGFPIEELGTYLSTEWAAVTELIGRINRLDEFNFVAKEGAFDAVLLEAITKHHTGCFLNIWTLQFVERSLTPPRETNAGRFCFNVLQSQNLGTLSATTCRKDGNHPGVQCVADQIPFLVNPPNLKHLVIQAPWERPDQIDRCIPAWKAVAHDTPATSSALLESLILLDMGRSIALLPDLAAAADLSQLKSLDLALDRDTHHVLTLAPALVGLERLFIGLSPLRLADDPYAPEFDPYVDSGAAISTVITFRPLQYLCIRGLREVSNLHQVLAHHGPTLHGLSLEPYVWDHSRGGIDGCYKYPKLTLSDIIRVASSCPNLEELRLQLRRSEGNSNECALYRALGHLSHLRTLIVDLHFDPRERPVHPDSLRLRSPHPDATDEDEEEIDPAIFRATLINAATDETLVRGIWDIIAAAQSSRRLRNLRIMPFGFDLYTPDEFYYLIFLARSFLVSRVGVEDPVVEDIGRMAWLVWQEDTYGPGGPCVLPRGGDEVVAELWPNLAGRYDWSSGWESFPLETGDG</sequence>
<keyword evidence="2" id="KW-1185">Reference proteome</keyword>